<keyword evidence="1" id="KW-1133">Transmembrane helix</keyword>
<dbReference type="Pfam" id="PF04397">
    <property type="entry name" value="LytTR"/>
    <property type="match status" value="1"/>
</dbReference>
<proteinExistence type="predicted"/>
<feature type="transmembrane region" description="Helical" evidence="1">
    <location>
        <begin position="120"/>
        <end position="141"/>
    </location>
</feature>
<name>A0A4Q7NYE4_9FLAO</name>
<accession>A0A4Q7NYE4</accession>
<feature type="transmembrane region" description="Helical" evidence="1">
    <location>
        <begin position="87"/>
        <end position="108"/>
    </location>
</feature>
<dbReference type="GO" id="GO:0000156">
    <property type="term" value="F:phosphorelay response regulator activity"/>
    <property type="evidence" value="ECO:0007669"/>
    <property type="project" value="InterPro"/>
</dbReference>
<comment type="caution">
    <text evidence="3">The sequence shown here is derived from an EMBL/GenBank/DDBJ whole genome shotgun (WGS) entry which is preliminary data.</text>
</comment>
<dbReference type="PROSITE" id="PS50930">
    <property type="entry name" value="HTH_LYTTR"/>
    <property type="match status" value="1"/>
</dbReference>
<dbReference type="SMART" id="SM00850">
    <property type="entry name" value="LytTR"/>
    <property type="match status" value="1"/>
</dbReference>
<dbReference type="Proteomes" id="UP000292262">
    <property type="component" value="Unassembled WGS sequence"/>
</dbReference>
<dbReference type="InterPro" id="IPR046947">
    <property type="entry name" value="LytR-like"/>
</dbReference>
<evidence type="ECO:0000313" key="3">
    <source>
        <dbReference type="EMBL" id="RZS92461.1"/>
    </source>
</evidence>
<dbReference type="PANTHER" id="PTHR37299">
    <property type="entry name" value="TRANSCRIPTIONAL REGULATOR-RELATED"/>
    <property type="match status" value="1"/>
</dbReference>
<organism evidence="3 4">
    <name type="scientific">Aquimarina brevivitae</name>
    <dbReference type="NCBI Taxonomy" id="323412"/>
    <lineage>
        <taxon>Bacteria</taxon>
        <taxon>Pseudomonadati</taxon>
        <taxon>Bacteroidota</taxon>
        <taxon>Flavobacteriia</taxon>
        <taxon>Flavobacteriales</taxon>
        <taxon>Flavobacteriaceae</taxon>
        <taxon>Aquimarina</taxon>
    </lineage>
</organism>
<feature type="transmembrane region" description="Helical" evidence="1">
    <location>
        <begin position="20"/>
        <end position="39"/>
    </location>
</feature>
<feature type="domain" description="HTH LytTR-type" evidence="2">
    <location>
        <begin position="177"/>
        <end position="286"/>
    </location>
</feature>
<dbReference type="EMBL" id="SGXE01000003">
    <property type="protein sequence ID" value="RZS92461.1"/>
    <property type="molecule type" value="Genomic_DNA"/>
</dbReference>
<dbReference type="GO" id="GO:0003677">
    <property type="term" value="F:DNA binding"/>
    <property type="evidence" value="ECO:0007669"/>
    <property type="project" value="InterPro"/>
</dbReference>
<feature type="transmembrane region" description="Helical" evidence="1">
    <location>
        <begin position="45"/>
        <end position="66"/>
    </location>
</feature>
<evidence type="ECO:0000259" key="2">
    <source>
        <dbReference type="PROSITE" id="PS50930"/>
    </source>
</evidence>
<dbReference type="AlphaFoldDB" id="A0A4Q7NYE4"/>
<keyword evidence="1" id="KW-0472">Membrane</keyword>
<dbReference type="OrthoDB" id="1118393at2"/>
<gene>
    <name evidence="3" type="ORF">EV197_2599</name>
</gene>
<dbReference type="Gene3D" id="2.40.50.1020">
    <property type="entry name" value="LytTr DNA-binding domain"/>
    <property type="match status" value="1"/>
</dbReference>
<keyword evidence="4" id="KW-1185">Reference proteome</keyword>
<evidence type="ECO:0000313" key="4">
    <source>
        <dbReference type="Proteomes" id="UP000292262"/>
    </source>
</evidence>
<dbReference type="PANTHER" id="PTHR37299:SF1">
    <property type="entry name" value="STAGE 0 SPORULATION PROTEIN A HOMOLOG"/>
    <property type="match status" value="1"/>
</dbReference>
<evidence type="ECO:0000256" key="1">
    <source>
        <dbReference type="SAM" id="Phobius"/>
    </source>
</evidence>
<dbReference type="InterPro" id="IPR007492">
    <property type="entry name" value="LytTR_DNA-bd_dom"/>
</dbReference>
<sequence length="287" mass="33091">MWLVQVFNKPHPFIYNWKSIVIPGVVTLLVILLFAPFGYGTLNLTYRFAFGFLNGLIASLNVWGIVKLYKKIFPGFMQEEKWSVGKEFVLVLSVLFSIICCIFLIFVISGLSDQPITTLFVSIVIKTVLIGAIPVLVLIVIDQNTHHQKKLQQALKLTKKLRSTAQLTESSTHKIKLDAENQKTELILNPEQIYFLKSDGNYVEVYYDSGINKIEKKLIRNRLKSLEEPLPKHLFFHCHKSYVINLEKIIRVDGNARNLELVLRNIKERVPVSRQKRQELESLIQNL</sequence>
<reference evidence="3 4" key="1">
    <citation type="submission" date="2019-02" db="EMBL/GenBank/DDBJ databases">
        <title>Genomic Encyclopedia of Type Strains, Phase IV (KMG-IV): sequencing the most valuable type-strain genomes for metagenomic binning, comparative biology and taxonomic classification.</title>
        <authorList>
            <person name="Goeker M."/>
        </authorList>
    </citation>
    <scope>NUCLEOTIDE SEQUENCE [LARGE SCALE GENOMIC DNA]</scope>
    <source>
        <strain evidence="3 4">DSM 17196</strain>
    </source>
</reference>
<dbReference type="RefSeq" id="WP_130287143.1">
    <property type="nucleotide sequence ID" value="NZ_SGXE01000003.1"/>
</dbReference>
<keyword evidence="1" id="KW-0812">Transmembrane</keyword>
<protein>
    <submittedName>
        <fullName evidence="3">LytTR family transcriptional regulator</fullName>
    </submittedName>
</protein>